<evidence type="ECO:0000313" key="2">
    <source>
        <dbReference type="Proteomes" id="UP000324800"/>
    </source>
</evidence>
<sequence>MENNDTFAEYLKNQNITRQILYQPQDVLIITDGACASTCSQFVKHIGEKHLGRIVGIGAPYPDDRDIRFDVGMATSGSVYNYKSVQEIRSNEIYDDYEINKQKLPKKFYRIGTDLTWSDKGGYGFTDETSVQLFEYKIVDADFRVEYFPYNDSISVEQQRFSLYDEVLKRENELLGNDPNKCLSWEVETNNTQTPNNCKGCLRN</sequence>
<dbReference type="Proteomes" id="UP000324800">
    <property type="component" value="Unassembled WGS sequence"/>
</dbReference>
<dbReference type="AlphaFoldDB" id="A0A5J4U248"/>
<feature type="non-terminal residue" evidence="1">
    <location>
        <position position="204"/>
    </location>
</feature>
<dbReference type="EMBL" id="SNRW01021744">
    <property type="protein sequence ID" value="KAA6364369.1"/>
    <property type="molecule type" value="Genomic_DNA"/>
</dbReference>
<dbReference type="OrthoDB" id="27214at2759"/>
<name>A0A5J4U248_9EUKA</name>
<gene>
    <name evidence="1" type="ORF">EZS28_040104</name>
</gene>
<reference evidence="1 2" key="1">
    <citation type="submission" date="2019-03" db="EMBL/GenBank/DDBJ databases">
        <title>Single cell metagenomics reveals metabolic interactions within the superorganism composed of flagellate Streblomastix strix and complex community of Bacteroidetes bacteria on its surface.</title>
        <authorList>
            <person name="Treitli S.C."/>
            <person name="Kolisko M."/>
            <person name="Husnik F."/>
            <person name="Keeling P."/>
            <person name="Hampl V."/>
        </authorList>
    </citation>
    <scope>NUCLEOTIDE SEQUENCE [LARGE SCALE GENOMIC DNA]</scope>
    <source>
        <strain evidence="1">ST1C</strain>
    </source>
</reference>
<protein>
    <recommendedName>
        <fullName evidence="3">Tail specific protease domain-containing protein</fullName>
    </recommendedName>
</protein>
<dbReference type="PANTHER" id="PTHR37049">
    <property type="entry name" value="PEPTIDASE S41 FAMILY PROTEIN"/>
    <property type="match status" value="1"/>
</dbReference>
<accession>A0A5J4U248</accession>
<dbReference type="PANTHER" id="PTHR37049:SF4">
    <property type="entry name" value="RHODANESE DOMAIN-CONTAINING PROTEIN"/>
    <property type="match status" value="1"/>
</dbReference>
<evidence type="ECO:0000313" key="1">
    <source>
        <dbReference type="EMBL" id="KAA6364369.1"/>
    </source>
</evidence>
<organism evidence="1 2">
    <name type="scientific">Streblomastix strix</name>
    <dbReference type="NCBI Taxonomy" id="222440"/>
    <lineage>
        <taxon>Eukaryota</taxon>
        <taxon>Metamonada</taxon>
        <taxon>Preaxostyla</taxon>
        <taxon>Oxymonadida</taxon>
        <taxon>Streblomastigidae</taxon>
        <taxon>Streblomastix</taxon>
    </lineage>
</organism>
<evidence type="ECO:0008006" key="3">
    <source>
        <dbReference type="Google" id="ProtNLM"/>
    </source>
</evidence>
<proteinExistence type="predicted"/>
<dbReference type="InterPro" id="IPR052766">
    <property type="entry name" value="S41A_metabolite_peptidase"/>
</dbReference>
<comment type="caution">
    <text evidence="1">The sequence shown here is derived from an EMBL/GenBank/DDBJ whole genome shotgun (WGS) entry which is preliminary data.</text>
</comment>